<keyword evidence="1" id="KW-0472">Membrane</keyword>
<dbReference type="EMBL" id="JAACJN010000051">
    <property type="protein sequence ID" value="KAF5382398.1"/>
    <property type="molecule type" value="Genomic_DNA"/>
</dbReference>
<keyword evidence="1" id="KW-1133">Transmembrane helix</keyword>
<keyword evidence="1" id="KW-0812">Transmembrane</keyword>
<proteinExistence type="predicted"/>
<organism evidence="2 3">
    <name type="scientific">Collybiopsis confluens</name>
    <dbReference type="NCBI Taxonomy" id="2823264"/>
    <lineage>
        <taxon>Eukaryota</taxon>
        <taxon>Fungi</taxon>
        <taxon>Dikarya</taxon>
        <taxon>Basidiomycota</taxon>
        <taxon>Agaricomycotina</taxon>
        <taxon>Agaricomycetes</taxon>
        <taxon>Agaricomycetidae</taxon>
        <taxon>Agaricales</taxon>
        <taxon>Marasmiineae</taxon>
        <taxon>Omphalotaceae</taxon>
        <taxon>Collybiopsis</taxon>
    </lineage>
</organism>
<evidence type="ECO:0000313" key="3">
    <source>
        <dbReference type="Proteomes" id="UP000518752"/>
    </source>
</evidence>
<feature type="transmembrane region" description="Helical" evidence="1">
    <location>
        <begin position="116"/>
        <end position="136"/>
    </location>
</feature>
<reference evidence="2 3" key="1">
    <citation type="journal article" date="2020" name="ISME J.">
        <title>Uncovering the hidden diversity of litter-decomposition mechanisms in mushroom-forming fungi.</title>
        <authorList>
            <person name="Floudas D."/>
            <person name="Bentzer J."/>
            <person name="Ahren D."/>
            <person name="Johansson T."/>
            <person name="Persson P."/>
            <person name="Tunlid A."/>
        </authorList>
    </citation>
    <scope>NUCLEOTIDE SEQUENCE [LARGE SCALE GENOMIC DNA]</scope>
    <source>
        <strain evidence="2 3">CBS 406.79</strain>
    </source>
</reference>
<accession>A0A8H5HFN6</accession>
<keyword evidence="3" id="KW-1185">Reference proteome</keyword>
<evidence type="ECO:0000256" key="1">
    <source>
        <dbReference type="SAM" id="Phobius"/>
    </source>
</evidence>
<protein>
    <recommendedName>
        <fullName evidence="4">SAP domain-containing protein</fullName>
    </recommendedName>
</protein>
<evidence type="ECO:0008006" key="4">
    <source>
        <dbReference type="Google" id="ProtNLM"/>
    </source>
</evidence>
<evidence type="ECO:0000313" key="2">
    <source>
        <dbReference type="EMBL" id="KAF5382398.1"/>
    </source>
</evidence>
<name>A0A8H5HFN6_9AGAR</name>
<sequence length="263" mass="28794">MTLLSWLGICSAVRHGRGKILIPTEFVGNKDKAYPWESKFFLLLLNAHVGRGNYHASRLLSGKRRTSGELLSRWGSGLLKAARNAAGPFLCWISNCCSSGSSSNFFLTCGGSCKSFSLSISFIIVVAVCVLLRSILAAGNIESLNINGQEIRVRRPIEPQPAGTVQLPAQFTRDVFFVRYENLASLTKCATLVQLCKDYQLSSAGNRDVLRERMEGFSENPIRFTVPADGISVLAQPSEFYSILLAPVNMSSSADLHPQDEVD</sequence>
<dbReference type="Proteomes" id="UP000518752">
    <property type="component" value="Unassembled WGS sequence"/>
</dbReference>
<gene>
    <name evidence="2" type="ORF">D9757_009778</name>
</gene>
<dbReference type="AlphaFoldDB" id="A0A8H5HFN6"/>
<comment type="caution">
    <text evidence="2">The sequence shown here is derived from an EMBL/GenBank/DDBJ whole genome shotgun (WGS) entry which is preliminary data.</text>
</comment>